<dbReference type="Gene3D" id="2.60.120.10">
    <property type="entry name" value="Jelly Rolls"/>
    <property type="match status" value="1"/>
</dbReference>
<comment type="caution">
    <text evidence="2">The sequence shown here is derived from an EMBL/GenBank/DDBJ whole genome shotgun (WGS) entry which is preliminary data.</text>
</comment>
<dbReference type="InterPro" id="IPR014710">
    <property type="entry name" value="RmlC-like_jellyroll"/>
</dbReference>
<organism evidence="2 3">
    <name type="scientific">Eubacterium plexicaudatum ASF492</name>
    <dbReference type="NCBI Taxonomy" id="1235802"/>
    <lineage>
        <taxon>Bacteria</taxon>
        <taxon>Bacillati</taxon>
        <taxon>Bacillota</taxon>
        <taxon>Clostridia</taxon>
        <taxon>Eubacteriales</taxon>
        <taxon>Eubacteriaceae</taxon>
        <taxon>Eubacterium</taxon>
    </lineage>
</organism>
<evidence type="ECO:0000313" key="2">
    <source>
        <dbReference type="EMBL" id="EMZ33954.1"/>
    </source>
</evidence>
<name>N2BB31_9FIRM</name>
<dbReference type="InterPro" id="IPR011051">
    <property type="entry name" value="RmlC_Cupin_sf"/>
</dbReference>
<dbReference type="NCBIfam" id="TIGR04366">
    <property type="entry name" value="cupin_WbuC"/>
    <property type="match status" value="1"/>
</dbReference>
<dbReference type="PATRIC" id="fig|1235802.3.peg.1320"/>
<dbReference type="eggNOG" id="COG0662">
    <property type="taxonomic scope" value="Bacteria"/>
</dbReference>
<dbReference type="STRING" id="1235802.C823_01235"/>
<gene>
    <name evidence="2" type="ORF">C823_01235</name>
</gene>
<keyword evidence="3" id="KW-1185">Reference proteome</keyword>
<sequence length="183" mass="21418">MIYIKFKKDEYISMKDSYRPSGKSYVHVNDDKVLKIDSEYIAFLQTLSQKDCEEKCMMCLHNDIREHVHEMINVYPKGMYIRPHEHPFKTETKIIIEGELLVVLFDYSGKIIDRFIMGKNGIFTLRIDKGVIHTNIPLTNVVFHEIISGPFIGKEDSVFPKWAPEAENQSDVQAIMNKMKVWM</sequence>
<dbReference type="AlphaFoldDB" id="N2BB31"/>
<dbReference type="InterPro" id="IPR046058">
    <property type="entry name" value="WbuC_cupin"/>
</dbReference>
<evidence type="ECO:0000259" key="1">
    <source>
        <dbReference type="Pfam" id="PF19480"/>
    </source>
</evidence>
<dbReference type="EMBL" id="AQFT01000038">
    <property type="protein sequence ID" value="EMZ33954.1"/>
    <property type="molecule type" value="Genomic_DNA"/>
</dbReference>
<dbReference type="Proteomes" id="UP000012589">
    <property type="component" value="Unassembled WGS sequence"/>
</dbReference>
<proteinExistence type="predicted"/>
<accession>N2BB31</accession>
<protein>
    <recommendedName>
        <fullName evidence="1">Cupin fold metalloprotein WbuC cupin domain-containing protein</fullName>
    </recommendedName>
</protein>
<dbReference type="InterPro" id="IPR027565">
    <property type="entry name" value="Cupin_WbuC"/>
</dbReference>
<evidence type="ECO:0000313" key="3">
    <source>
        <dbReference type="Proteomes" id="UP000012589"/>
    </source>
</evidence>
<feature type="domain" description="Cupin fold metalloprotein WbuC cupin" evidence="1">
    <location>
        <begin position="56"/>
        <end position="116"/>
    </location>
</feature>
<dbReference type="SUPFAM" id="SSF51182">
    <property type="entry name" value="RmlC-like cupins"/>
    <property type="match status" value="1"/>
</dbReference>
<dbReference type="Pfam" id="PF19480">
    <property type="entry name" value="DUF6016"/>
    <property type="match status" value="1"/>
</dbReference>
<dbReference type="HOGENOM" id="CLU_121835_1_0_9"/>
<reference evidence="2 3" key="1">
    <citation type="journal article" date="2014" name="Genome Announc.">
        <title>Draft genome sequences of the altered schaedler flora, a defined bacterial community from gnotobiotic mice.</title>
        <authorList>
            <person name="Wannemuehler M.J."/>
            <person name="Overstreet A.M."/>
            <person name="Ward D.V."/>
            <person name="Phillips G.J."/>
        </authorList>
    </citation>
    <scope>NUCLEOTIDE SEQUENCE [LARGE SCALE GENOMIC DNA]</scope>
    <source>
        <strain evidence="2 3">ASF492</strain>
    </source>
</reference>